<comment type="caution">
    <text evidence="1">The sequence shown here is derived from an EMBL/GenBank/DDBJ whole genome shotgun (WGS) entry which is preliminary data.</text>
</comment>
<keyword evidence="2" id="KW-1185">Reference proteome</keyword>
<name>A0ABS8ZMS6_9PSEU</name>
<gene>
    <name evidence="1" type="ORF">LWC34_40495</name>
</gene>
<evidence type="ECO:0000313" key="2">
    <source>
        <dbReference type="Proteomes" id="UP001521150"/>
    </source>
</evidence>
<proteinExistence type="predicted"/>
<dbReference type="RefSeq" id="WP_233730487.1">
    <property type="nucleotide sequence ID" value="NZ_JAJVCN010000003.1"/>
</dbReference>
<protein>
    <submittedName>
        <fullName evidence="1">Uncharacterized protein</fullName>
    </submittedName>
</protein>
<evidence type="ECO:0000313" key="1">
    <source>
        <dbReference type="EMBL" id="MCE7009049.1"/>
    </source>
</evidence>
<accession>A0ABS8ZMS6</accession>
<dbReference type="EMBL" id="JAJVCN010000003">
    <property type="protein sequence ID" value="MCE7009049.1"/>
    <property type="molecule type" value="Genomic_DNA"/>
</dbReference>
<organism evidence="1 2">
    <name type="scientific">Kibdelosporangium philippinense</name>
    <dbReference type="NCBI Taxonomy" id="211113"/>
    <lineage>
        <taxon>Bacteria</taxon>
        <taxon>Bacillati</taxon>
        <taxon>Actinomycetota</taxon>
        <taxon>Actinomycetes</taxon>
        <taxon>Pseudonocardiales</taxon>
        <taxon>Pseudonocardiaceae</taxon>
        <taxon>Kibdelosporangium</taxon>
    </lineage>
</organism>
<reference evidence="1 2" key="1">
    <citation type="submission" date="2021-12" db="EMBL/GenBank/DDBJ databases">
        <title>Genome sequence of Kibdelosporangium philippinense ATCC 49844.</title>
        <authorList>
            <person name="Fedorov E.A."/>
            <person name="Omeragic M."/>
            <person name="Shalygina K.F."/>
            <person name="Maclea K.S."/>
        </authorList>
    </citation>
    <scope>NUCLEOTIDE SEQUENCE [LARGE SCALE GENOMIC DNA]</scope>
    <source>
        <strain evidence="1 2">ATCC 49844</strain>
    </source>
</reference>
<dbReference type="Proteomes" id="UP001521150">
    <property type="component" value="Unassembled WGS sequence"/>
</dbReference>
<sequence length="70" mass="7552">MTIMGDMNTQLAVVLKGVQWVADDIAFRLPTKRVQADELIQLADALCTVANLLRAHATGDDGDAARETPD</sequence>